<evidence type="ECO:0000313" key="2">
    <source>
        <dbReference type="EMBL" id="MDR7665828.1"/>
    </source>
</evidence>
<gene>
    <name evidence="2" type="ORF">RG963_08590</name>
</gene>
<evidence type="ECO:0000256" key="1">
    <source>
        <dbReference type="SAM" id="Phobius"/>
    </source>
</evidence>
<dbReference type="RefSeq" id="WP_310575853.1">
    <property type="nucleotide sequence ID" value="NZ_JAVKPK010000029.1"/>
</dbReference>
<accession>A0ABU2D1J3</accession>
<sequence length="95" mass="10483">MGIVTLALFKDAPVGAKISVFVLMFIGVVGFGYVITKQQLPNLMPEKPREFIVGQWQNERKMGDLEAGSIITYFEDGTFSGIHDSFVKGQGVRTN</sequence>
<reference evidence="3" key="1">
    <citation type="submission" date="2023-07" db="EMBL/GenBank/DDBJ databases">
        <title>Whole-genome sequencing of a new Methanosarcina sp. Z-7115.</title>
        <authorList>
            <person name="Zhilina T.N."/>
            <person name="Merkel A.Y."/>
        </authorList>
    </citation>
    <scope>NUCLEOTIDE SEQUENCE [LARGE SCALE GENOMIC DNA]</scope>
    <source>
        <strain evidence="3">Z-7115</strain>
    </source>
</reference>
<protein>
    <recommendedName>
        <fullName evidence="4">DUF2850 domain-containing protein</fullName>
    </recommendedName>
</protein>
<keyword evidence="1" id="KW-0472">Membrane</keyword>
<feature type="transmembrane region" description="Helical" evidence="1">
    <location>
        <begin position="14"/>
        <end position="35"/>
    </location>
</feature>
<comment type="caution">
    <text evidence="2">The sequence shown here is derived from an EMBL/GenBank/DDBJ whole genome shotgun (WGS) entry which is preliminary data.</text>
</comment>
<evidence type="ECO:0000313" key="3">
    <source>
        <dbReference type="Proteomes" id="UP001246244"/>
    </source>
</evidence>
<proteinExistence type="predicted"/>
<evidence type="ECO:0008006" key="4">
    <source>
        <dbReference type="Google" id="ProtNLM"/>
    </source>
</evidence>
<keyword evidence="1" id="KW-0812">Transmembrane</keyword>
<organism evidence="2 3">
    <name type="scientific">Methanosarcina baikalica</name>
    <dbReference type="NCBI Taxonomy" id="3073890"/>
    <lineage>
        <taxon>Archaea</taxon>
        <taxon>Methanobacteriati</taxon>
        <taxon>Methanobacteriota</taxon>
        <taxon>Stenosarchaea group</taxon>
        <taxon>Methanomicrobia</taxon>
        <taxon>Methanosarcinales</taxon>
        <taxon>Methanosarcinaceae</taxon>
        <taxon>Methanosarcina</taxon>
    </lineage>
</organism>
<dbReference type="Proteomes" id="UP001246244">
    <property type="component" value="Unassembled WGS sequence"/>
</dbReference>
<keyword evidence="1" id="KW-1133">Transmembrane helix</keyword>
<name>A0ABU2D1J3_9EURY</name>
<keyword evidence="3" id="KW-1185">Reference proteome</keyword>
<dbReference type="EMBL" id="JAVKPK010000029">
    <property type="protein sequence ID" value="MDR7665828.1"/>
    <property type="molecule type" value="Genomic_DNA"/>
</dbReference>